<proteinExistence type="predicted"/>
<dbReference type="AlphaFoldDB" id="A0A7W7LSW1"/>
<feature type="region of interest" description="Disordered" evidence="1">
    <location>
        <begin position="193"/>
        <end position="213"/>
    </location>
</feature>
<comment type="caution">
    <text evidence="2">The sequence shown here is derived from an EMBL/GenBank/DDBJ whole genome shotgun (WGS) entry which is preliminary data.</text>
</comment>
<gene>
    <name evidence="2" type="ORF">FHS39_004525</name>
</gene>
<evidence type="ECO:0000256" key="1">
    <source>
        <dbReference type="SAM" id="MobiDB-lite"/>
    </source>
</evidence>
<dbReference type="RefSeq" id="WP_184351230.1">
    <property type="nucleotide sequence ID" value="NZ_JACHJH010000007.1"/>
</dbReference>
<dbReference type="Proteomes" id="UP000556084">
    <property type="component" value="Unassembled WGS sequence"/>
</dbReference>
<sequence>MRLPNTAHETQPWLIHQIAPDFRLEDVWALPTPGGPDGFTTLVSVLQDGDFQQDAPPVARMLWQLRWKLGAALGLDRDRGGLDTRVRSLRHRLPPTLPEAAAIHPGDGRSPFTFLYQSGNERAAEIANRTMHGVVHLGWVPDEQGGWRGQMAVLVKPNGRLGTAYMAAIRPFRHQVVCPALMRSWERRWQRQWERDTRPAPTGQHDAPAAVQP</sequence>
<name>A0A7W7LSW1_9ACTN</name>
<evidence type="ECO:0000313" key="2">
    <source>
        <dbReference type="EMBL" id="MBB4895447.1"/>
    </source>
</evidence>
<protein>
    <recommendedName>
        <fullName evidence="4">DUF2867 domain-containing protein</fullName>
    </recommendedName>
</protein>
<dbReference type="EMBL" id="JACHJH010000007">
    <property type="protein sequence ID" value="MBB4895447.1"/>
    <property type="molecule type" value="Genomic_DNA"/>
</dbReference>
<keyword evidence="3" id="KW-1185">Reference proteome</keyword>
<evidence type="ECO:0008006" key="4">
    <source>
        <dbReference type="Google" id="ProtNLM"/>
    </source>
</evidence>
<organism evidence="2 3">
    <name type="scientific">Streptomyces olivoverticillatus</name>
    <dbReference type="NCBI Taxonomy" id="66427"/>
    <lineage>
        <taxon>Bacteria</taxon>
        <taxon>Bacillati</taxon>
        <taxon>Actinomycetota</taxon>
        <taxon>Actinomycetes</taxon>
        <taxon>Kitasatosporales</taxon>
        <taxon>Streptomycetaceae</taxon>
        <taxon>Streptomyces</taxon>
    </lineage>
</organism>
<dbReference type="InterPro" id="IPR021295">
    <property type="entry name" value="DUF2867"/>
</dbReference>
<evidence type="ECO:0000313" key="3">
    <source>
        <dbReference type="Proteomes" id="UP000556084"/>
    </source>
</evidence>
<dbReference type="Pfam" id="PF11066">
    <property type="entry name" value="DUF2867"/>
    <property type="match status" value="1"/>
</dbReference>
<reference evidence="2 3" key="1">
    <citation type="submission" date="2020-08" db="EMBL/GenBank/DDBJ databases">
        <title>Genomic Encyclopedia of Type Strains, Phase III (KMG-III): the genomes of soil and plant-associated and newly described type strains.</title>
        <authorList>
            <person name="Whitman W."/>
        </authorList>
    </citation>
    <scope>NUCLEOTIDE SEQUENCE [LARGE SCALE GENOMIC DNA]</scope>
    <source>
        <strain evidence="2 3">CECT 3266</strain>
    </source>
</reference>
<accession>A0A7W7LSW1</accession>